<dbReference type="Proteomes" id="UP000008634">
    <property type="component" value="Chromosome"/>
</dbReference>
<protein>
    <submittedName>
        <fullName evidence="1">Uncharacterized protein</fullName>
    </submittedName>
</protein>
<dbReference type="eggNOG" id="COG3210">
    <property type="taxonomic scope" value="Bacteria"/>
</dbReference>
<accession>E6XE82</accession>
<sequence>MPLNFKRFILFCTMMVSIHIVAQKVEAINKKGSVVTINNNTVTTAFVAPIQPIQNDVWFDTSNSENARSKIWNGATWVNLDYTGTPGSIFFTGTGNYPTQDNNNFFWDSTNSRLGLGTNTPNAMLDIEGGTVRLSDYGAGTITGIATNILAVEADGDVVEVDLSSFTTSNQTLSTTGSAGNISISAGNSITLNVNDSDADPLNEIQTISKTGNTITLNRSGGSITETKTTISQSLSTGIITHTSEDGTSQAVNLVSANSNNNISVGTDGGAYYNNPIKAYGKLIPVTGTFTATGISGAIKNSTGKYTFTMATTRTSTNYVIQLSVLETGTNEIDIYVTDQTTTTFSIAIIQRSLMTGFVDRTCYFTVLDF</sequence>
<proteinExistence type="predicted"/>
<organism evidence="1 2">
    <name type="scientific">Cellulophaga algicola (strain DSM 14237 / IC166 / ACAM 630)</name>
    <dbReference type="NCBI Taxonomy" id="688270"/>
    <lineage>
        <taxon>Bacteria</taxon>
        <taxon>Pseudomonadati</taxon>
        <taxon>Bacteroidota</taxon>
        <taxon>Flavobacteriia</taxon>
        <taxon>Flavobacteriales</taxon>
        <taxon>Flavobacteriaceae</taxon>
        <taxon>Cellulophaga</taxon>
    </lineage>
</organism>
<dbReference type="EMBL" id="CP002453">
    <property type="protein sequence ID" value="ADV49163.1"/>
    <property type="molecule type" value="Genomic_DNA"/>
</dbReference>
<keyword evidence="2" id="KW-1185">Reference proteome</keyword>
<reference evidence="1 2" key="1">
    <citation type="journal article" date="2010" name="Stand. Genomic Sci.">
        <title>Complete genome sequence of Cellulophaga algicola type strain (IC166).</title>
        <authorList>
            <person name="Abt B."/>
            <person name="Lu M."/>
            <person name="Misra M."/>
            <person name="Han C."/>
            <person name="Nolan M."/>
            <person name="Lucas S."/>
            <person name="Hammon N."/>
            <person name="Deshpande S."/>
            <person name="Cheng J.F."/>
            <person name="Tapia R."/>
            <person name="Goodwin L."/>
            <person name="Pitluck S."/>
            <person name="Liolios K."/>
            <person name="Pagani I."/>
            <person name="Ivanova N."/>
            <person name="Mavromatis K."/>
            <person name="Ovchinikova G."/>
            <person name="Pati A."/>
            <person name="Chen A."/>
            <person name="Palaniappan K."/>
            <person name="Land M."/>
            <person name="Hauser L."/>
            <person name="Chang Y.J."/>
            <person name="Jeffries C.D."/>
            <person name="Detter J.C."/>
            <person name="Brambilla E."/>
            <person name="Rohde M."/>
            <person name="Tindall B.J."/>
            <person name="Goker M."/>
            <person name="Woyke T."/>
            <person name="Bristow J."/>
            <person name="Eisen J.A."/>
            <person name="Markowitz V."/>
            <person name="Hugenholtz P."/>
            <person name="Kyrpides N.C."/>
            <person name="Klenk H.P."/>
            <person name="Lapidus A."/>
        </authorList>
    </citation>
    <scope>NUCLEOTIDE SEQUENCE [LARGE SCALE GENOMIC DNA]</scope>
    <source>
        <strain evidence="2">DSM 14237 / IC166 / ACAM 630</strain>
    </source>
</reference>
<dbReference type="STRING" id="688270.Celal_1863"/>
<dbReference type="eggNOG" id="COG5644">
    <property type="taxonomic scope" value="Bacteria"/>
</dbReference>
<dbReference type="KEGG" id="cao:Celal_1863"/>
<dbReference type="AlphaFoldDB" id="E6XE82"/>
<gene>
    <name evidence="1" type="ordered locus">Celal_1863</name>
</gene>
<evidence type="ECO:0000313" key="1">
    <source>
        <dbReference type="EMBL" id="ADV49163.1"/>
    </source>
</evidence>
<dbReference type="HOGENOM" id="CLU_647131_0_0_10"/>
<name>E6XE82_CELAD</name>
<evidence type="ECO:0000313" key="2">
    <source>
        <dbReference type="Proteomes" id="UP000008634"/>
    </source>
</evidence>